<dbReference type="RefSeq" id="WP_084443035.1">
    <property type="nucleotide sequence ID" value="NZ_FWWW01000007.1"/>
</dbReference>
<dbReference type="OrthoDB" id="6892979at2"/>
<evidence type="ECO:0000313" key="1">
    <source>
        <dbReference type="EMBL" id="SMB79421.1"/>
    </source>
</evidence>
<name>A0A1W1UF41_9BACT</name>
<keyword evidence="2" id="KW-1185">Reference proteome</keyword>
<proteinExistence type="predicted"/>
<sequence>MGKHLFSSTTSAGQQVNVQCGWDRPLQHHYLTVFAGEAVPENVLYTSLMERGGLPDVDRVADQLEEWGIEAPEGLYERLWLDSEFNESSNEGKQW</sequence>
<organism evidence="1 2">
    <name type="scientific">Hymenobacter roseosalivarius DSM 11622</name>
    <dbReference type="NCBI Taxonomy" id="645990"/>
    <lineage>
        <taxon>Bacteria</taxon>
        <taxon>Pseudomonadati</taxon>
        <taxon>Bacteroidota</taxon>
        <taxon>Cytophagia</taxon>
        <taxon>Cytophagales</taxon>
        <taxon>Hymenobacteraceae</taxon>
        <taxon>Hymenobacter</taxon>
    </lineage>
</organism>
<reference evidence="1 2" key="1">
    <citation type="submission" date="2017-04" db="EMBL/GenBank/DDBJ databases">
        <authorList>
            <person name="Afonso C.L."/>
            <person name="Miller P.J."/>
            <person name="Scott M.A."/>
            <person name="Spackman E."/>
            <person name="Goraichik I."/>
            <person name="Dimitrov K.M."/>
            <person name="Suarez D.L."/>
            <person name="Swayne D.E."/>
        </authorList>
    </citation>
    <scope>NUCLEOTIDE SEQUENCE [LARGE SCALE GENOMIC DNA]</scope>
    <source>
        <strain evidence="1 2">DSM 11622</strain>
    </source>
</reference>
<accession>A0A1W1UF41</accession>
<dbReference type="STRING" id="645990.SAMN00120144_3133"/>
<protein>
    <submittedName>
        <fullName evidence="1">Uncharacterized protein</fullName>
    </submittedName>
</protein>
<dbReference type="EMBL" id="FWWW01000007">
    <property type="protein sequence ID" value="SMB79421.1"/>
    <property type="molecule type" value="Genomic_DNA"/>
</dbReference>
<gene>
    <name evidence="1" type="ORF">SAMN00120144_3133</name>
</gene>
<evidence type="ECO:0000313" key="2">
    <source>
        <dbReference type="Proteomes" id="UP000192266"/>
    </source>
</evidence>
<dbReference type="AlphaFoldDB" id="A0A1W1UF41"/>
<dbReference type="Proteomes" id="UP000192266">
    <property type="component" value="Unassembled WGS sequence"/>
</dbReference>